<proteinExistence type="predicted"/>
<dbReference type="AlphaFoldDB" id="G7YTX7"/>
<protein>
    <submittedName>
        <fullName evidence="1">Uncharacterized protein</fullName>
    </submittedName>
</protein>
<organism evidence="1 2">
    <name type="scientific">Clonorchis sinensis</name>
    <name type="common">Chinese liver fluke</name>
    <dbReference type="NCBI Taxonomy" id="79923"/>
    <lineage>
        <taxon>Eukaryota</taxon>
        <taxon>Metazoa</taxon>
        <taxon>Spiralia</taxon>
        <taxon>Lophotrochozoa</taxon>
        <taxon>Platyhelminthes</taxon>
        <taxon>Trematoda</taxon>
        <taxon>Digenea</taxon>
        <taxon>Opisthorchiida</taxon>
        <taxon>Opisthorchiata</taxon>
        <taxon>Opisthorchiidae</taxon>
        <taxon>Clonorchis</taxon>
    </lineage>
</organism>
<reference key="2">
    <citation type="submission" date="2011-10" db="EMBL/GenBank/DDBJ databases">
        <title>The genome and transcriptome sequence of Clonorchis sinensis provide insights into the carcinogenic liver fluke.</title>
        <authorList>
            <person name="Wang X."/>
            <person name="Huang Y."/>
            <person name="Chen W."/>
            <person name="Liu H."/>
            <person name="Guo L."/>
            <person name="Chen Y."/>
            <person name="Luo F."/>
            <person name="Zhou W."/>
            <person name="Sun J."/>
            <person name="Mao Q."/>
            <person name="Liang P."/>
            <person name="Zhou C."/>
            <person name="Tian Y."/>
            <person name="Men J."/>
            <person name="Lv X."/>
            <person name="Huang L."/>
            <person name="Zhou J."/>
            <person name="Hu Y."/>
            <person name="Li R."/>
            <person name="Zhang F."/>
            <person name="Lei H."/>
            <person name="Li X."/>
            <person name="Hu X."/>
            <person name="Liang C."/>
            <person name="Xu J."/>
            <person name="Wu Z."/>
            <person name="Yu X."/>
        </authorList>
    </citation>
    <scope>NUCLEOTIDE SEQUENCE</scope>
    <source>
        <strain>Henan</strain>
    </source>
</reference>
<dbReference type="Proteomes" id="UP000008909">
    <property type="component" value="Unassembled WGS sequence"/>
</dbReference>
<evidence type="ECO:0000313" key="1">
    <source>
        <dbReference type="EMBL" id="GAA56407.1"/>
    </source>
</evidence>
<gene>
    <name evidence="1" type="ORF">CLF_110821</name>
</gene>
<name>G7YTX7_CLOSI</name>
<keyword evidence="2" id="KW-1185">Reference proteome</keyword>
<reference evidence="1" key="1">
    <citation type="journal article" date="2011" name="Genome Biol.">
        <title>The draft genome of the carcinogenic human liver fluke Clonorchis sinensis.</title>
        <authorList>
            <person name="Wang X."/>
            <person name="Chen W."/>
            <person name="Huang Y."/>
            <person name="Sun J."/>
            <person name="Men J."/>
            <person name="Liu H."/>
            <person name="Luo F."/>
            <person name="Guo L."/>
            <person name="Lv X."/>
            <person name="Deng C."/>
            <person name="Zhou C."/>
            <person name="Fan Y."/>
            <person name="Li X."/>
            <person name="Huang L."/>
            <person name="Hu Y."/>
            <person name="Liang C."/>
            <person name="Hu X."/>
            <person name="Xu J."/>
            <person name="Yu X."/>
        </authorList>
    </citation>
    <scope>NUCLEOTIDE SEQUENCE [LARGE SCALE GENOMIC DNA]</scope>
    <source>
        <strain evidence="1">Henan</strain>
    </source>
</reference>
<evidence type="ECO:0000313" key="2">
    <source>
        <dbReference type="Proteomes" id="UP000008909"/>
    </source>
</evidence>
<accession>G7YTX7</accession>
<dbReference type="EMBL" id="DF144245">
    <property type="protein sequence ID" value="GAA56407.1"/>
    <property type="molecule type" value="Genomic_DNA"/>
</dbReference>
<sequence length="188" mass="21621">MFVTVRISNTPASLQLDTCPVIMLLSERTWRGLSETKYILGPVKRIRRTEDLNSTVSASHPAKFYKSKKEKDVTEPPKMQHDRRNLKINDFTECIEYILYYTYTVSISDRYLSVNFVCKSVNCVNRSNVIHLAENHSLCFNVLGGFSTKIQQVASGNEVSKPNMIYNHVNRTVGTRILKQRIQEQSNN</sequence>